<accession>A0A183BIT9</accession>
<proteinExistence type="predicted"/>
<name>A0A183BIT9_GLOPA</name>
<dbReference type="WBParaSite" id="GPLIN_000051800">
    <property type="protein sequence ID" value="GPLIN_000051800"/>
    <property type="gene ID" value="GPLIN_000051800"/>
</dbReference>
<feature type="region of interest" description="Disordered" evidence="1">
    <location>
        <begin position="250"/>
        <end position="271"/>
    </location>
</feature>
<keyword evidence="2" id="KW-1185">Reference proteome</keyword>
<sequence length="271" mass="30968">MSDNKSESEQQQQMERIFICADVWYGVFAFLGPFELGLKMALISDRLWWTSISSRGNGRWVRWQFVVQSEGMAHKLSSNTPVNGFRFLKGRFQANYVDQTVIEFLQRIRRLFDSSGTNVWIDTSTNQSRSWEIIRQNIWPLVNDNICGLRLDSSDLARLRRISPAILRNCPNLRSIDSFDLFPKFPAAEDNADASTTKAVAKWLLTPRGDGLPKMLRCLYSGEIEELKGQFTLNKKSGTGSRRVQLPLDMRKQRPSNANVLSPLDSNPTSE</sequence>
<dbReference type="AlphaFoldDB" id="A0A183BIT9"/>
<reference evidence="3" key="3">
    <citation type="submission" date="2016-06" db="UniProtKB">
        <authorList>
            <consortium name="WormBaseParasite"/>
        </authorList>
    </citation>
    <scope>IDENTIFICATION</scope>
</reference>
<dbReference type="Proteomes" id="UP000050741">
    <property type="component" value="Unassembled WGS sequence"/>
</dbReference>
<feature type="compositionally biased region" description="Polar residues" evidence="1">
    <location>
        <begin position="255"/>
        <end position="271"/>
    </location>
</feature>
<evidence type="ECO:0000256" key="1">
    <source>
        <dbReference type="SAM" id="MobiDB-lite"/>
    </source>
</evidence>
<evidence type="ECO:0000313" key="2">
    <source>
        <dbReference type="Proteomes" id="UP000050741"/>
    </source>
</evidence>
<protein>
    <submittedName>
        <fullName evidence="3">F-box protein</fullName>
    </submittedName>
</protein>
<reference evidence="2" key="1">
    <citation type="submission" date="2013-12" db="EMBL/GenBank/DDBJ databases">
        <authorList>
            <person name="Aslett M."/>
        </authorList>
    </citation>
    <scope>NUCLEOTIDE SEQUENCE [LARGE SCALE GENOMIC DNA]</scope>
    <source>
        <strain evidence="2">Lindley</strain>
    </source>
</reference>
<reference evidence="2" key="2">
    <citation type="submission" date="2014-05" db="EMBL/GenBank/DDBJ databases">
        <title>The genome and life-stage specific transcriptomes of Globodera pallida elucidate key aspects of plant parasitism by a cyst nematode.</title>
        <authorList>
            <person name="Cotton J.A."/>
            <person name="Lilley C.J."/>
            <person name="Jones L.M."/>
            <person name="Kikuchi T."/>
            <person name="Reid A.J."/>
            <person name="Thorpe P."/>
            <person name="Tsai I.J."/>
            <person name="Beasley H."/>
            <person name="Blok V."/>
            <person name="Cock P.J.A."/>
            <person name="Van den Akker S.E."/>
            <person name="Holroyd N."/>
            <person name="Hunt M."/>
            <person name="Mantelin S."/>
            <person name="Naghra H."/>
            <person name="Pain A."/>
            <person name="Palomares-Rius J.E."/>
            <person name="Zarowiecki M."/>
            <person name="Berriman M."/>
            <person name="Jones J.T."/>
            <person name="Urwin P.E."/>
        </authorList>
    </citation>
    <scope>NUCLEOTIDE SEQUENCE [LARGE SCALE GENOMIC DNA]</scope>
    <source>
        <strain evidence="2">Lindley</strain>
    </source>
</reference>
<evidence type="ECO:0000313" key="3">
    <source>
        <dbReference type="WBParaSite" id="GPLIN_000051800"/>
    </source>
</evidence>
<organism evidence="2 3">
    <name type="scientific">Globodera pallida</name>
    <name type="common">Potato cyst nematode worm</name>
    <name type="synonym">Heterodera pallida</name>
    <dbReference type="NCBI Taxonomy" id="36090"/>
    <lineage>
        <taxon>Eukaryota</taxon>
        <taxon>Metazoa</taxon>
        <taxon>Ecdysozoa</taxon>
        <taxon>Nematoda</taxon>
        <taxon>Chromadorea</taxon>
        <taxon>Rhabditida</taxon>
        <taxon>Tylenchina</taxon>
        <taxon>Tylenchomorpha</taxon>
        <taxon>Tylenchoidea</taxon>
        <taxon>Heteroderidae</taxon>
        <taxon>Heteroderinae</taxon>
        <taxon>Globodera</taxon>
    </lineage>
</organism>